<organism evidence="10 11">
    <name type="scientific">Candidatus Acidulodesulfobacterium ferriphilum</name>
    <dbReference type="NCBI Taxonomy" id="2597223"/>
    <lineage>
        <taxon>Bacteria</taxon>
        <taxon>Deltaproteobacteria</taxon>
        <taxon>Candidatus Acidulodesulfobacterales</taxon>
        <taxon>Candidatus Acidulodesulfobacterium</taxon>
    </lineage>
</organism>
<gene>
    <name evidence="10" type="ORF">EVJ47_08565</name>
</gene>
<evidence type="ECO:0000256" key="6">
    <source>
        <dbReference type="ARBA" id="ARBA00022989"/>
    </source>
</evidence>
<evidence type="ECO:0000313" key="10">
    <source>
        <dbReference type="EMBL" id="RZD13971.1"/>
    </source>
</evidence>
<dbReference type="GO" id="GO:0005886">
    <property type="term" value="C:plasma membrane"/>
    <property type="evidence" value="ECO:0007669"/>
    <property type="project" value="UniProtKB-SubCell"/>
</dbReference>
<protein>
    <submittedName>
        <fullName evidence="10">YeeE/YedE family protein</fullName>
    </submittedName>
</protein>
<feature type="transmembrane region" description="Helical" evidence="9">
    <location>
        <begin position="332"/>
        <end position="352"/>
    </location>
</feature>
<evidence type="ECO:0000256" key="2">
    <source>
        <dbReference type="ARBA" id="ARBA00022448"/>
    </source>
</evidence>
<feature type="transmembrane region" description="Helical" evidence="9">
    <location>
        <begin position="44"/>
        <end position="62"/>
    </location>
</feature>
<sequence>MNPYFLEYTIIGIAGLIFGAALERGRMCFVLATNNMFMAKDTKILEGILWAFGISILAFGIIESLGIVPIKAAVEGVFPSGWYDLVGALLFGFGIGLCGACMSGLIFRAGSGFTQNWMQLFGILVGTIFFAFLIFPLTNFLYWILHTIPWLTIKPGLSDYIPHQWFGNAVWGPFVVALIFGIFFLGLGLYLTKRRFTKIGKERGENYKEPVITWDMLKFKEAFSPRLGGLLFAVVAIIVFLVSYFTVHKAAYMGVTTPYGSFDTYILAPFINLYTTVGHYKASFLPKISSNWFQIVPVAIPMTLLVITTFAGSTTTAILGGEFKWRVPKRKIMFLQNFIGGILTGVGARIALGCNIGTLWSGFLMFSWAGALFLPTLVLGMYLALKFQQAIW</sequence>
<dbReference type="EMBL" id="SGBD01000005">
    <property type="protein sequence ID" value="RZD13971.1"/>
    <property type="molecule type" value="Genomic_DNA"/>
</dbReference>
<keyword evidence="7 9" id="KW-0472">Membrane</keyword>
<proteinExistence type="inferred from homology"/>
<comment type="subcellular location">
    <subcellularLocation>
        <location evidence="1">Cell inner membrane</location>
        <topology evidence="1">Multi-pass membrane protein</topology>
    </subcellularLocation>
</comment>
<feature type="transmembrane region" description="Helical" evidence="9">
    <location>
        <begin position="165"/>
        <end position="191"/>
    </location>
</feature>
<evidence type="ECO:0000313" key="11">
    <source>
        <dbReference type="Proteomes" id="UP000320813"/>
    </source>
</evidence>
<evidence type="ECO:0000256" key="5">
    <source>
        <dbReference type="ARBA" id="ARBA00022692"/>
    </source>
</evidence>
<dbReference type="PANTHER" id="PTHR30574:SF1">
    <property type="entry name" value="SULPHUR TRANSPORT DOMAIN-CONTAINING PROTEIN"/>
    <property type="match status" value="1"/>
</dbReference>
<evidence type="ECO:0000256" key="1">
    <source>
        <dbReference type="ARBA" id="ARBA00004429"/>
    </source>
</evidence>
<evidence type="ECO:0000256" key="4">
    <source>
        <dbReference type="ARBA" id="ARBA00022519"/>
    </source>
</evidence>
<evidence type="ECO:0000256" key="7">
    <source>
        <dbReference type="ARBA" id="ARBA00023136"/>
    </source>
</evidence>
<dbReference type="PANTHER" id="PTHR30574">
    <property type="entry name" value="INNER MEMBRANE PROTEIN YEDE"/>
    <property type="match status" value="1"/>
</dbReference>
<accession>A0A519B9J8</accession>
<evidence type="ECO:0000256" key="8">
    <source>
        <dbReference type="ARBA" id="ARBA00035655"/>
    </source>
</evidence>
<dbReference type="Proteomes" id="UP000320813">
    <property type="component" value="Unassembled WGS sequence"/>
</dbReference>
<comment type="caution">
    <text evidence="10">The sequence shown here is derived from an EMBL/GenBank/DDBJ whole genome shotgun (WGS) entry which is preliminary data.</text>
</comment>
<feature type="transmembrane region" description="Helical" evidence="9">
    <location>
        <begin position="227"/>
        <end position="247"/>
    </location>
</feature>
<evidence type="ECO:0000256" key="9">
    <source>
        <dbReference type="SAM" id="Phobius"/>
    </source>
</evidence>
<reference evidence="10 11" key="1">
    <citation type="submission" date="2019-01" db="EMBL/GenBank/DDBJ databases">
        <title>Insights into ecological role of a new deltaproteobacterial order Candidatus Sinidesulfobacterales (Sva0485) by metagenomics and metatranscriptomics.</title>
        <authorList>
            <person name="Tan S."/>
            <person name="Liu J."/>
            <person name="Fang Y."/>
            <person name="Hedlund B.P."/>
            <person name="Lian Z.H."/>
            <person name="Huang L.Y."/>
            <person name="Li J.T."/>
            <person name="Huang L.N."/>
            <person name="Li W.J."/>
            <person name="Jiang H.C."/>
            <person name="Dong H.L."/>
            <person name="Shu W.S."/>
        </authorList>
    </citation>
    <scope>NUCLEOTIDE SEQUENCE [LARGE SCALE GENOMIC DNA]</scope>
    <source>
        <strain evidence="10">AP3</strain>
    </source>
</reference>
<keyword evidence="2" id="KW-0813">Transport</keyword>
<keyword evidence="6 9" id="KW-1133">Transmembrane helix</keyword>
<dbReference type="InterPro" id="IPR007272">
    <property type="entry name" value="Sulf_transp_TsuA/YedE"/>
</dbReference>
<keyword evidence="4" id="KW-0997">Cell inner membrane</keyword>
<keyword evidence="5 9" id="KW-0812">Transmembrane</keyword>
<dbReference type="Pfam" id="PF04143">
    <property type="entry name" value="Sulf_transp"/>
    <property type="match status" value="1"/>
</dbReference>
<feature type="transmembrane region" description="Helical" evidence="9">
    <location>
        <begin position="82"/>
        <end position="107"/>
    </location>
</feature>
<feature type="transmembrane region" description="Helical" evidence="9">
    <location>
        <begin position="119"/>
        <end position="145"/>
    </location>
</feature>
<dbReference type="AlphaFoldDB" id="A0A519B9J8"/>
<keyword evidence="3" id="KW-1003">Cell membrane</keyword>
<feature type="transmembrane region" description="Helical" evidence="9">
    <location>
        <begin position="6"/>
        <end position="23"/>
    </location>
</feature>
<name>A0A519B9J8_9DELT</name>
<comment type="similarity">
    <text evidence="8">Belongs to the TsuA/YedE (TC 9.B.102) family.</text>
</comment>
<feature type="transmembrane region" description="Helical" evidence="9">
    <location>
        <begin position="364"/>
        <end position="385"/>
    </location>
</feature>
<evidence type="ECO:0000256" key="3">
    <source>
        <dbReference type="ARBA" id="ARBA00022475"/>
    </source>
</evidence>
<feature type="transmembrane region" description="Helical" evidence="9">
    <location>
        <begin position="295"/>
        <end position="320"/>
    </location>
</feature>